<accession>A0A4Y2VC04</accession>
<name>A0A4Y2VC04_ARAVE</name>
<evidence type="ECO:0000259" key="2">
    <source>
        <dbReference type="Pfam" id="PF13961"/>
    </source>
</evidence>
<dbReference type="InterPro" id="IPR025314">
    <property type="entry name" value="DUF4219"/>
</dbReference>
<gene>
    <name evidence="3" type="ORF">AVEN_229987_1</name>
</gene>
<dbReference type="PANTHER" id="PTHR46114">
    <property type="entry name" value="APPLE DOMAIN-CONTAINING PROTEIN"/>
    <property type="match status" value="1"/>
</dbReference>
<feature type="domain" description="DUF4219" evidence="2">
    <location>
        <begin position="15"/>
        <end position="40"/>
    </location>
</feature>
<evidence type="ECO:0000313" key="3">
    <source>
        <dbReference type="EMBL" id="GBO22813.1"/>
    </source>
</evidence>
<proteinExistence type="predicted"/>
<dbReference type="Pfam" id="PF13961">
    <property type="entry name" value="DUF4219"/>
    <property type="match status" value="1"/>
</dbReference>
<organism evidence="3 4">
    <name type="scientific">Araneus ventricosus</name>
    <name type="common">Orbweaver spider</name>
    <name type="synonym">Epeira ventricosa</name>
    <dbReference type="NCBI Taxonomy" id="182803"/>
    <lineage>
        <taxon>Eukaryota</taxon>
        <taxon>Metazoa</taxon>
        <taxon>Ecdysozoa</taxon>
        <taxon>Arthropoda</taxon>
        <taxon>Chelicerata</taxon>
        <taxon>Arachnida</taxon>
        <taxon>Araneae</taxon>
        <taxon>Araneomorphae</taxon>
        <taxon>Entelegynae</taxon>
        <taxon>Araneoidea</taxon>
        <taxon>Araneidae</taxon>
        <taxon>Araneus</taxon>
    </lineage>
</organism>
<dbReference type="EMBL" id="BGPR01045875">
    <property type="protein sequence ID" value="GBO22813.1"/>
    <property type="molecule type" value="Genomic_DNA"/>
</dbReference>
<sequence>MNMPAVSSPFAFPKLDGSNYTSWKEDMKVVLMDRGCWNFIIEEDKPCPEQATEKEKFEYDWRKQRCYTTIYQGIERKFLPLIRHTPDEIPVPYPPSSLVDIQSDSEDGETLPHQDESSSDFSVEEGSQPFSQSELNDLVRDLDLSKHGAELLGSRLKNKILMSLKVHFLHSHIGCFPDHLRAYSEEQGERFHQDVRDIKRRYQGRWDFNMLADYCWMLRREREDGRRKLVRRSAKRRKKVSQTKRVNML</sequence>
<comment type="caution">
    <text evidence="3">The sequence shown here is derived from an EMBL/GenBank/DDBJ whole genome shotgun (WGS) entry which is preliminary data.</text>
</comment>
<dbReference type="Proteomes" id="UP000499080">
    <property type="component" value="Unassembled WGS sequence"/>
</dbReference>
<keyword evidence="4" id="KW-1185">Reference proteome</keyword>
<feature type="region of interest" description="Disordered" evidence="1">
    <location>
        <begin position="227"/>
        <end position="249"/>
    </location>
</feature>
<feature type="compositionally biased region" description="Basic residues" evidence="1">
    <location>
        <begin position="228"/>
        <end position="242"/>
    </location>
</feature>
<feature type="region of interest" description="Disordered" evidence="1">
    <location>
        <begin position="93"/>
        <end position="131"/>
    </location>
</feature>
<protein>
    <recommendedName>
        <fullName evidence="2">DUF4219 domain-containing protein</fullName>
    </recommendedName>
</protein>
<evidence type="ECO:0000313" key="4">
    <source>
        <dbReference type="Proteomes" id="UP000499080"/>
    </source>
</evidence>
<evidence type="ECO:0000256" key="1">
    <source>
        <dbReference type="SAM" id="MobiDB-lite"/>
    </source>
</evidence>
<dbReference type="AlphaFoldDB" id="A0A4Y2VC04"/>
<reference evidence="3 4" key="1">
    <citation type="journal article" date="2019" name="Sci. Rep.">
        <title>Orb-weaving spider Araneus ventricosus genome elucidates the spidroin gene catalogue.</title>
        <authorList>
            <person name="Kono N."/>
            <person name="Nakamura H."/>
            <person name="Ohtoshi R."/>
            <person name="Moran D.A.P."/>
            <person name="Shinohara A."/>
            <person name="Yoshida Y."/>
            <person name="Fujiwara M."/>
            <person name="Mori M."/>
            <person name="Tomita M."/>
            <person name="Arakawa K."/>
        </authorList>
    </citation>
    <scope>NUCLEOTIDE SEQUENCE [LARGE SCALE GENOMIC DNA]</scope>
</reference>
<dbReference type="PANTHER" id="PTHR46114:SF1">
    <property type="entry name" value="ZAD DOMAIN-CONTAINING PROTEIN"/>
    <property type="match status" value="1"/>
</dbReference>